<dbReference type="CDD" id="cd02022">
    <property type="entry name" value="DPCK"/>
    <property type="match status" value="1"/>
</dbReference>
<evidence type="ECO:0000313" key="7">
    <source>
        <dbReference type="EMBL" id="GET34283.1"/>
    </source>
</evidence>
<keyword evidence="2 5" id="KW-0547">Nucleotide-binding</keyword>
<comment type="similarity">
    <text evidence="1 5">Belongs to the CoaE family.</text>
</comment>
<dbReference type="EMBL" id="BLAX01000001">
    <property type="protein sequence ID" value="GET34283.1"/>
    <property type="molecule type" value="Genomic_DNA"/>
</dbReference>
<organism evidence="7 8">
    <name type="scientific">Prolixibacter bellariivorans</name>
    <dbReference type="NCBI Taxonomy" id="314319"/>
    <lineage>
        <taxon>Bacteria</taxon>
        <taxon>Pseudomonadati</taxon>
        <taxon>Bacteroidota</taxon>
        <taxon>Bacteroidia</taxon>
        <taxon>Marinilabiliales</taxon>
        <taxon>Prolixibacteraceae</taxon>
        <taxon>Prolixibacter</taxon>
    </lineage>
</organism>
<reference evidence="7 8" key="1">
    <citation type="submission" date="2019-10" db="EMBL/GenBank/DDBJ databases">
        <title>Prolixibacter strains distinguished by the presence of nitrate reductase genes were adept at nitrate-dependent anaerobic corrosion of metallic iron and carbon steel.</title>
        <authorList>
            <person name="Iino T."/>
            <person name="Shono N."/>
            <person name="Ito K."/>
            <person name="Nakamura R."/>
            <person name="Sueoka K."/>
            <person name="Harayama S."/>
            <person name="Ohkuma M."/>
        </authorList>
    </citation>
    <scope>NUCLEOTIDE SEQUENCE [LARGE SCALE GENOMIC DNA]</scope>
    <source>
        <strain evidence="7 8">JCM 13498</strain>
    </source>
</reference>
<dbReference type="NCBIfam" id="TIGR00152">
    <property type="entry name" value="dephospho-CoA kinase"/>
    <property type="match status" value="1"/>
</dbReference>
<dbReference type="InterPro" id="IPR001977">
    <property type="entry name" value="Depp_CoAkinase"/>
</dbReference>
<dbReference type="GO" id="GO:0015937">
    <property type="term" value="P:coenzyme A biosynthetic process"/>
    <property type="evidence" value="ECO:0007669"/>
    <property type="project" value="UniProtKB-UniRule"/>
</dbReference>
<dbReference type="OrthoDB" id="9812943at2"/>
<keyword evidence="5" id="KW-0808">Transferase</keyword>
<dbReference type="Pfam" id="PF01121">
    <property type="entry name" value="CoaE"/>
    <property type="match status" value="1"/>
</dbReference>
<comment type="caution">
    <text evidence="7">The sequence shown here is derived from an EMBL/GenBank/DDBJ whole genome shotgun (WGS) entry which is preliminary data.</text>
</comment>
<protein>
    <recommendedName>
        <fullName evidence="5 6">Dephospho-CoA kinase</fullName>
        <ecNumber evidence="5 6">2.7.1.24</ecNumber>
    </recommendedName>
    <alternativeName>
        <fullName evidence="5">Dephosphocoenzyme A kinase</fullName>
    </alternativeName>
</protein>
<comment type="subcellular location">
    <subcellularLocation>
        <location evidence="5">Cytoplasm</location>
    </subcellularLocation>
</comment>
<dbReference type="RefSeq" id="WP_025865329.1">
    <property type="nucleotide sequence ID" value="NZ_BLAX01000001.1"/>
</dbReference>
<keyword evidence="5" id="KW-0963">Cytoplasm</keyword>
<dbReference type="SUPFAM" id="SSF52540">
    <property type="entry name" value="P-loop containing nucleoside triphosphate hydrolases"/>
    <property type="match status" value="1"/>
</dbReference>
<evidence type="ECO:0000256" key="1">
    <source>
        <dbReference type="ARBA" id="ARBA00009018"/>
    </source>
</evidence>
<evidence type="ECO:0000256" key="6">
    <source>
        <dbReference type="NCBIfam" id="TIGR00152"/>
    </source>
</evidence>
<dbReference type="InterPro" id="IPR027417">
    <property type="entry name" value="P-loop_NTPase"/>
</dbReference>
<accession>A0A5M4B397</accession>
<feature type="binding site" evidence="5">
    <location>
        <begin position="11"/>
        <end position="16"/>
    </location>
    <ligand>
        <name>ATP</name>
        <dbReference type="ChEBI" id="CHEBI:30616"/>
    </ligand>
</feature>
<evidence type="ECO:0000313" key="8">
    <source>
        <dbReference type="Proteomes" id="UP000391834"/>
    </source>
</evidence>
<evidence type="ECO:0000256" key="2">
    <source>
        <dbReference type="ARBA" id="ARBA00022741"/>
    </source>
</evidence>
<name>A0A5M4B397_9BACT</name>
<dbReference type="GO" id="GO:0005737">
    <property type="term" value="C:cytoplasm"/>
    <property type="evidence" value="ECO:0007669"/>
    <property type="project" value="UniProtKB-SubCell"/>
</dbReference>
<keyword evidence="8" id="KW-1185">Reference proteome</keyword>
<evidence type="ECO:0000256" key="5">
    <source>
        <dbReference type="HAMAP-Rule" id="MF_00376"/>
    </source>
</evidence>
<dbReference type="PANTHER" id="PTHR10695">
    <property type="entry name" value="DEPHOSPHO-COA KINASE-RELATED"/>
    <property type="match status" value="1"/>
</dbReference>
<dbReference type="EC" id="2.7.1.24" evidence="5 6"/>
<evidence type="ECO:0000256" key="4">
    <source>
        <dbReference type="ARBA" id="ARBA00022993"/>
    </source>
</evidence>
<keyword evidence="5 7" id="KW-0418">Kinase</keyword>
<dbReference type="UniPathway" id="UPA00241">
    <property type="reaction ID" value="UER00356"/>
</dbReference>
<dbReference type="Proteomes" id="UP000391834">
    <property type="component" value="Unassembled WGS sequence"/>
</dbReference>
<proteinExistence type="inferred from homology"/>
<sequence length="199" mass="22726">MKQIGITGGIGSGKTTICKTFRLLGVPVYEADAEAKRLQDENQEIKRGLIDLFGPSIYFENGKLDRKKLAGLIFSEKTLLNKVNQLVHPVVHAHYEHWLTFNSHAPYIIYEAAILFESGFYKDMDEVILVTAPEETRVARVVNRDKLTPGEVKSRVRNQWPESEKRKLANHIIENDNSNLIIPQVVELDKNFRNNGKVR</sequence>
<dbReference type="GO" id="GO:0005524">
    <property type="term" value="F:ATP binding"/>
    <property type="evidence" value="ECO:0007669"/>
    <property type="project" value="UniProtKB-UniRule"/>
</dbReference>
<gene>
    <name evidence="5 7" type="primary">coaE</name>
    <name evidence="7" type="ORF">PbJCM13498_31460</name>
</gene>
<dbReference type="AlphaFoldDB" id="A0A5M4B397"/>
<comment type="catalytic activity">
    <reaction evidence="5">
        <text>3'-dephospho-CoA + ATP = ADP + CoA + H(+)</text>
        <dbReference type="Rhea" id="RHEA:18245"/>
        <dbReference type="ChEBI" id="CHEBI:15378"/>
        <dbReference type="ChEBI" id="CHEBI:30616"/>
        <dbReference type="ChEBI" id="CHEBI:57287"/>
        <dbReference type="ChEBI" id="CHEBI:57328"/>
        <dbReference type="ChEBI" id="CHEBI:456216"/>
        <dbReference type="EC" id="2.7.1.24"/>
    </reaction>
</comment>
<dbReference type="PROSITE" id="PS51219">
    <property type="entry name" value="DPCK"/>
    <property type="match status" value="1"/>
</dbReference>
<keyword evidence="4 5" id="KW-0173">Coenzyme A biosynthesis</keyword>
<dbReference type="Gene3D" id="3.40.50.300">
    <property type="entry name" value="P-loop containing nucleotide triphosphate hydrolases"/>
    <property type="match status" value="1"/>
</dbReference>
<dbReference type="GO" id="GO:0004140">
    <property type="term" value="F:dephospho-CoA kinase activity"/>
    <property type="evidence" value="ECO:0007669"/>
    <property type="project" value="UniProtKB-UniRule"/>
</dbReference>
<evidence type="ECO:0000256" key="3">
    <source>
        <dbReference type="ARBA" id="ARBA00022840"/>
    </source>
</evidence>
<dbReference type="HAMAP" id="MF_00376">
    <property type="entry name" value="Dephospho_CoA_kinase"/>
    <property type="match status" value="1"/>
</dbReference>
<dbReference type="PANTHER" id="PTHR10695:SF46">
    <property type="entry name" value="BIFUNCTIONAL COENZYME A SYNTHASE-RELATED"/>
    <property type="match status" value="1"/>
</dbReference>
<comment type="pathway">
    <text evidence="5">Cofactor biosynthesis; coenzyme A biosynthesis; CoA from (R)-pantothenate: step 5/5.</text>
</comment>
<keyword evidence="3 5" id="KW-0067">ATP-binding</keyword>
<comment type="function">
    <text evidence="5">Catalyzes the phosphorylation of the 3'-hydroxyl group of dephosphocoenzyme A to form coenzyme A.</text>
</comment>